<feature type="region of interest" description="Disordered" evidence="6">
    <location>
        <begin position="103"/>
        <end position="129"/>
    </location>
</feature>
<dbReference type="Proteomes" id="UP000249402">
    <property type="component" value="Unassembled WGS sequence"/>
</dbReference>
<evidence type="ECO:0000256" key="1">
    <source>
        <dbReference type="ARBA" id="ARBA00004123"/>
    </source>
</evidence>
<dbReference type="GeneID" id="37227308"/>
<evidence type="ECO:0000259" key="7">
    <source>
        <dbReference type="PROSITE" id="PS50048"/>
    </source>
</evidence>
<feature type="domain" description="Zn(2)-C6 fungal-type" evidence="7">
    <location>
        <begin position="17"/>
        <end position="45"/>
    </location>
</feature>
<dbReference type="PANTHER" id="PTHR37534:SF46">
    <property type="entry name" value="ZN(II)2CYS6 TRANSCRIPTION FACTOR (EUROFUNG)"/>
    <property type="match status" value="1"/>
</dbReference>
<evidence type="ECO:0000256" key="6">
    <source>
        <dbReference type="SAM" id="MobiDB-lite"/>
    </source>
</evidence>
<sequence length="550" mass="62353">MSTNNRTHNFGKRSRSGCWTCRRRHQKCDERKPACWNCRLRGVECGGYGIALGDFTAYSGRKGQMVSKIRRNAPADGNPADRNQQPQRNEFDVELTNLANDGLLQPISPSQTSESGSPGNYSTPAITPDMNQTWPGEGNQLVEEDQGLSPPMAMFINEPAPRAPPSDPFDQRLYSHYMDILALRLYPVKHDQNPYRVVYGALATESTPLHKAILFASALHLSKLGQLPNFALKPYRMAMRDSFRDALTREDESWALGATVLLSVIFDVIGTGLDTWSSKLIGCRRLLERALLRSNSQVHAGLRCVLLQYNWAVTMGRTLVKGFLPAATFEELKCIDGASSALDRVVEDIQMASHQSHWWDNLPDYRMHLFLREATEYSITVDRLKATPNSMDELLELMPHVTELINKIRNWQPDISAVEPEYMESIQHFNEIWRQGMLCYAYSEIYGLASSHSYIQSCVEASLEPFRNLTWFQACLFPVFMIAVHCQTEEARACFESGLTRMHTSLAFQGPLSVTLTLKRVWEYLDGDQTGKARWRDIITNLGMELNILL</sequence>
<dbReference type="GO" id="GO:0005634">
    <property type="term" value="C:nucleus"/>
    <property type="evidence" value="ECO:0007669"/>
    <property type="project" value="UniProtKB-SubCell"/>
</dbReference>
<evidence type="ECO:0000256" key="2">
    <source>
        <dbReference type="ARBA" id="ARBA00023015"/>
    </source>
</evidence>
<evidence type="ECO:0000256" key="3">
    <source>
        <dbReference type="ARBA" id="ARBA00023125"/>
    </source>
</evidence>
<dbReference type="GO" id="GO:0009893">
    <property type="term" value="P:positive regulation of metabolic process"/>
    <property type="evidence" value="ECO:0007669"/>
    <property type="project" value="UniProtKB-ARBA"/>
</dbReference>
<evidence type="ECO:0000256" key="5">
    <source>
        <dbReference type="ARBA" id="ARBA00023242"/>
    </source>
</evidence>
<evidence type="ECO:0000313" key="8">
    <source>
        <dbReference type="EMBL" id="RAL05474.1"/>
    </source>
</evidence>
<dbReference type="AlphaFoldDB" id="A0A395HGW6"/>
<proteinExistence type="predicted"/>
<dbReference type="EMBL" id="KZ824421">
    <property type="protein sequence ID" value="RAL05474.1"/>
    <property type="molecule type" value="Genomic_DNA"/>
</dbReference>
<evidence type="ECO:0000256" key="4">
    <source>
        <dbReference type="ARBA" id="ARBA00023163"/>
    </source>
</evidence>
<dbReference type="GO" id="GO:0000981">
    <property type="term" value="F:DNA-binding transcription factor activity, RNA polymerase II-specific"/>
    <property type="evidence" value="ECO:0007669"/>
    <property type="project" value="InterPro"/>
</dbReference>
<dbReference type="InterPro" id="IPR001138">
    <property type="entry name" value="Zn2Cys6_DnaBD"/>
</dbReference>
<accession>A0A395HGW6</accession>
<dbReference type="SMART" id="SM00066">
    <property type="entry name" value="GAL4"/>
    <property type="match status" value="1"/>
</dbReference>
<protein>
    <recommendedName>
        <fullName evidence="7">Zn(2)-C6 fungal-type domain-containing protein</fullName>
    </recommendedName>
</protein>
<reference evidence="8 9" key="1">
    <citation type="submission" date="2018-02" db="EMBL/GenBank/DDBJ databases">
        <title>The genomes of Aspergillus section Nigri reveals drivers in fungal speciation.</title>
        <authorList>
            <consortium name="DOE Joint Genome Institute"/>
            <person name="Vesth T.C."/>
            <person name="Nybo J."/>
            <person name="Theobald S."/>
            <person name="Brandl J."/>
            <person name="Frisvad J.C."/>
            <person name="Nielsen K.F."/>
            <person name="Lyhne E.K."/>
            <person name="Kogle M.E."/>
            <person name="Kuo A."/>
            <person name="Riley R."/>
            <person name="Clum A."/>
            <person name="Nolan M."/>
            <person name="Lipzen A."/>
            <person name="Salamov A."/>
            <person name="Henrissat B."/>
            <person name="Wiebenga A."/>
            <person name="De vries R.P."/>
            <person name="Grigoriev I.V."/>
            <person name="Mortensen U.H."/>
            <person name="Andersen M.R."/>
            <person name="Baker S.E."/>
        </authorList>
    </citation>
    <scope>NUCLEOTIDE SEQUENCE [LARGE SCALE GENOMIC DNA]</scope>
    <source>
        <strain evidence="8 9">CBS 121593</strain>
    </source>
</reference>
<dbReference type="VEuPathDB" id="FungiDB:BO80DRAFT_461328"/>
<dbReference type="InterPro" id="IPR036864">
    <property type="entry name" value="Zn2-C6_fun-type_DNA-bd_sf"/>
</dbReference>
<dbReference type="GO" id="GO:0003677">
    <property type="term" value="F:DNA binding"/>
    <property type="evidence" value="ECO:0007669"/>
    <property type="project" value="UniProtKB-KW"/>
</dbReference>
<gene>
    <name evidence="8" type="ORF">BO80DRAFT_461328</name>
</gene>
<evidence type="ECO:0000313" key="9">
    <source>
        <dbReference type="Proteomes" id="UP000249402"/>
    </source>
</evidence>
<dbReference type="GO" id="GO:0008270">
    <property type="term" value="F:zinc ion binding"/>
    <property type="evidence" value="ECO:0007669"/>
    <property type="project" value="InterPro"/>
</dbReference>
<dbReference type="SUPFAM" id="SSF57701">
    <property type="entry name" value="Zn2/Cys6 DNA-binding domain"/>
    <property type="match status" value="1"/>
</dbReference>
<dbReference type="Gene3D" id="4.10.240.10">
    <property type="entry name" value="Zn(2)-C6 fungal-type DNA-binding domain"/>
    <property type="match status" value="1"/>
</dbReference>
<dbReference type="PANTHER" id="PTHR37534">
    <property type="entry name" value="TRANSCRIPTIONAL ACTIVATOR PROTEIN UGA3"/>
    <property type="match status" value="1"/>
</dbReference>
<dbReference type="RefSeq" id="XP_025579801.1">
    <property type="nucleotide sequence ID" value="XM_025722443.1"/>
</dbReference>
<dbReference type="OrthoDB" id="5419315at2759"/>
<dbReference type="Pfam" id="PF00172">
    <property type="entry name" value="Zn_clus"/>
    <property type="match status" value="1"/>
</dbReference>
<keyword evidence="3" id="KW-0238">DNA-binding</keyword>
<keyword evidence="4" id="KW-0804">Transcription</keyword>
<dbReference type="STRING" id="1448316.A0A395HGW6"/>
<name>A0A395HGW6_9EURO</name>
<keyword evidence="5" id="KW-0539">Nucleus</keyword>
<dbReference type="InterPro" id="IPR021858">
    <property type="entry name" value="Fun_TF"/>
</dbReference>
<dbReference type="PROSITE" id="PS00463">
    <property type="entry name" value="ZN2_CY6_FUNGAL_1"/>
    <property type="match status" value="1"/>
</dbReference>
<keyword evidence="2" id="KW-0805">Transcription regulation</keyword>
<feature type="compositionally biased region" description="Polar residues" evidence="6">
    <location>
        <begin position="107"/>
        <end position="129"/>
    </location>
</feature>
<keyword evidence="9" id="KW-1185">Reference proteome</keyword>
<organism evidence="8 9">
    <name type="scientific">Aspergillus ibericus CBS 121593</name>
    <dbReference type="NCBI Taxonomy" id="1448316"/>
    <lineage>
        <taxon>Eukaryota</taxon>
        <taxon>Fungi</taxon>
        <taxon>Dikarya</taxon>
        <taxon>Ascomycota</taxon>
        <taxon>Pezizomycotina</taxon>
        <taxon>Eurotiomycetes</taxon>
        <taxon>Eurotiomycetidae</taxon>
        <taxon>Eurotiales</taxon>
        <taxon>Aspergillaceae</taxon>
        <taxon>Aspergillus</taxon>
        <taxon>Aspergillus subgen. Circumdati</taxon>
    </lineage>
</organism>
<dbReference type="PROSITE" id="PS50048">
    <property type="entry name" value="ZN2_CY6_FUNGAL_2"/>
    <property type="match status" value="1"/>
</dbReference>
<comment type="subcellular location">
    <subcellularLocation>
        <location evidence="1">Nucleus</location>
    </subcellularLocation>
</comment>
<dbReference type="CDD" id="cd00067">
    <property type="entry name" value="GAL4"/>
    <property type="match status" value="1"/>
</dbReference>
<dbReference type="Pfam" id="PF11951">
    <property type="entry name" value="Fungal_trans_2"/>
    <property type="match status" value="1"/>
</dbReference>